<evidence type="ECO:0000259" key="2">
    <source>
        <dbReference type="Pfam" id="PF00419"/>
    </source>
</evidence>
<dbReference type="EMBL" id="CP013067">
    <property type="protein sequence ID" value="ALP41583.1"/>
    <property type="molecule type" value="Genomic_DNA"/>
</dbReference>
<dbReference type="InterPro" id="IPR000259">
    <property type="entry name" value="Adhesion_dom_fimbrial"/>
</dbReference>
<reference evidence="3 4" key="2">
    <citation type="journal article" date="2016" name="Genome Announc.">
        <title>Complete Genome Sequence of the Highly Virulent Aeromonas schubertii Strain WL1483, Isolated from Diseased Snakehead Fish (Channa argus) in China.</title>
        <authorList>
            <person name="Liu L."/>
            <person name="Li N."/>
            <person name="Zhang D."/>
            <person name="Fu X."/>
            <person name="Shi C."/>
            <person name="Lin Q."/>
            <person name="Hao G."/>
        </authorList>
    </citation>
    <scope>NUCLEOTIDE SEQUENCE [LARGE SCALE GENOMIC DNA]</scope>
    <source>
        <strain evidence="3 4">WL1483</strain>
    </source>
</reference>
<dbReference type="InterPro" id="IPR036937">
    <property type="entry name" value="Adhesion_dom_fimbrial_sf"/>
</dbReference>
<proteinExistence type="predicted"/>
<dbReference type="AlphaFoldDB" id="A0A0S2SIN9"/>
<accession>A0A0S2SIN9</accession>
<dbReference type="GO" id="GO:0007155">
    <property type="term" value="P:cell adhesion"/>
    <property type="evidence" value="ECO:0007669"/>
    <property type="project" value="InterPro"/>
</dbReference>
<evidence type="ECO:0000256" key="1">
    <source>
        <dbReference type="SAM" id="SignalP"/>
    </source>
</evidence>
<evidence type="ECO:0000313" key="3">
    <source>
        <dbReference type="EMBL" id="ALP41583.1"/>
    </source>
</evidence>
<protein>
    <submittedName>
        <fullName evidence="3">Fimbrial protein</fullName>
    </submittedName>
</protein>
<keyword evidence="1" id="KW-0732">Signal</keyword>
<feature type="domain" description="Fimbrial-type adhesion" evidence="2">
    <location>
        <begin position="191"/>
        <end position="339"/>
    </location>
</feature>
<evidence type="ECO:0000313" key="4">
    <source>
        <dbReference type="Proteomes" id="UP000058114"/>
    </source>
</evidence>
<dbReference type="Pfam" id="PF00419">
    <property type="entry name" value="Fimbrial"/>
    <property type="match status" value="1"/>
</dbReference>
<dbReference type="SUPFAM" id="SSF49401">
    <property type="entry name" value="Bacterial adhesins"/>
    <property type="match status" value="1"/>
</dbReference>
<dbReference type="GO" id="GO:0009289">
    <property type="term" value="C:pilus"/>
    <property type="evidence" value="ECO:0007669"/>
    <property type="project" value="InterPro"/>
</dbReference>
<feature type="chain" id="PRO_5006604426" evidence="1">
    <location>
        <begin position="19"/>
        <end position="349"/>
    </location>
</feature>
<dbReference type="Gene3D" id="2.60.40.1090">
    <property type="entry name" value="Fimbrial-type adhesion domain"/>
    <property type="match status" value="1"/>
</dbReference>
<feature type="signal peptide" evidence="1">
    <location>
        <begin position="1"/>
        <end position="18"/>
    </location>
</feature>
<dbReference type="InterPro" id="IPR008966">
    <property type="entry name" value="Adhesion_dom_sf"/>
</dbReference>
<dbReference type="Proteomes" id="UP000058114">
    <property type="component" value="Chromosome"/>
</dbReference>
<reference evidence="4" key="1">
    <citation type="submission" date="2015-10" db="EMBL/GenBank/DDBJ databases">
        <title>Complete Genome Sequence of Aeromonas schubertii strain WL1483.</title>
        <authorList>
            <person name="Liu L."/>
        </authorList>
    </citation>
    <scope>NUCLEOTIDE SEQUENCE [LARGE SCALE GENOMIC DNA]</scope>
    <source>
        <strain evidence="4">WL1483</strain>
    </source>
</reference>
<dbReference type="PATRIC" id="fig|652.5.peg.436"/>
<gene>
    <name evidence="3" type="ORF">WL1483_2164</name>
</gene>
<organism evidence="3 4">
    <name type="scientific">Aeromonas schubertii</name>
    <dbReference type="NCBI Taxonomy" id="652"/>
    <lineage>
        <taxon>Bacteria</taxon>
        <taxon>Pseudomonadati</taxon>
        <taxon>Pseudomonadota</taxon>
        <taxon>Gammaproteobacteria</taxon>
        <taxon>Aeromonadales</taxon>
        <taxon>Aeromonadaceae</taxon>
        <taxon>Aeromonas</taxon>
    </lineage>
</organism>
<dbReference type="KEGG" id="asr:WL1483_2164"/>
<sequence>MRHSLLMAGLLLAGKALANGYVVPDSTHDYYIDLDKTNIQNQAGYETKPFPWNLGGTYKGTVTCPQQSIPKSPVYYKAIMSSGLPSAGGGFVQLNDFLDMKVEIWIAGNRKQYVVAPFNNESNQLSNYRCNQGGSTQINNFESGSKGKVTFRVRKPIINGVQISDRQVVEMFGRLGNTVSDFNNVPMSRITITSAILYVPEKCIINGGQTIEVEFGDMPGTGLDGNNYERTVPLSFRCEGGSFDSSVSMKINLGISGRGASFNQDYLRTTKDGYQSASVIDNLGIKFRQLDGSPLNINQFYPVSMQGNIGDWGFIAAPVGNGAVAAGDFYATATIVANFSRGPVCVFSG</sequence>
<name>A0A0S2SIN9_9GAMM</name>